<dbReference type="Proteomes" id="UP000463224">
    <property type="component" value="Unassembled WGS sequence"/>
</dbReference>
<feature type="region of interest" description="Disordered" evidence="1">
    <location>
        <begin position="76"/>
        <end position="96"/>
    </location>
</feature>
<reference evidence="3 4" key="1">
    <citation type="submission" date="2019-12" db="EMBL/GenBank/DDBJ databases">
        <title>Nitratireductor arenosus sp. nov., Isolated from sea sand, Jeju island, South Korea.</title>
        <authorList>
            <person name="Kim W."/>
        </authorList>
    </citation>
    <scope>NUCLEOTIDE SEQUENCE [LARGE SCALE GENOMIC DNA]</scope>
    <source>
        <strain evidence="3 4">CAU 1489</strain>
    </source>
</reference>
<comment type="caution">
    <text evidence="3">The sequence shown here is derived from an EMBL/GenBank/DDBJ whole genome shotgun (WGS) entry which is preliminary data.</text>
</comment>
<keyword evidence="2" id="KW-0732">Signal</keyword>
<dbReference type="RefSeq" id="WP_156712424.1">
    <property type="nucleotide sequence ID" value="NZ_WPHG01000002.1"/>
</dbReference>
<keyword evidence="4" id="KW-1185">Reference proteome</keyword>
<organism evidence="3 4">
    <name type="scientific">Nitratireductor arenosus</name>
    <dbReference type="NCBI Taxonomy" id="2682096"/>
    <lineage>
        <taxon>Bacteria</taxon>
        <taxon>Pseudomonadati</taxon>
        <taxon>Pseudomonadota</taxon>
        <taxon>Alphaproteobacteria</taxon>
        <taxon>Hyphomicrobiales</taxon>
        <taxon>Phyllobacteriaceae</taxon>
        <taxon>Nitratireductor</taxon>
    </lineage>
</organism>
<dbReference type="AlphaFoldDB" id="A0A844QBR7"/>
<sequence>MRLLRTCFAVAALLAAGPVFAEPECTCLANGTRYAEGSVVCLRLPSGSWLARCGKVLNNTSWQKIEDGCPTTLLAPEMTRAPTASKHPVSQSSDGD</sequence>
<dbReference type="EMBL" id="WPHG01000002">
    <property type="protein sequence ID" value="MVA97466.1"/>
    <property type="molecule type" value="Genomic_DNA"/>
</dbReference>
<feature type="chain" id="PRO_5032966110" evidence="2">
    <location>
        <begin position="22"/>
        <end position="96"/>
    </location>
</feature>
<protein>
    <submittedName>
        <fullName evidence="3">Uncharacterized protein</fullName>
    </submittedName>
</protein>
<feature type="signal peptide" evidence="2">
    <location>
        <begin position="1"/>
        <end position="21"/>
    </location>
</feature>
<name>A0A844QBR7_9HYPH</name>
<evidence type="ECO:0000256" key="2">
    <source>
        <dbReference type="SAM" id="SignalP"/>
    </source>
</evidence>
<evidence type="ECO:0000313" key="3">
    <source>
        <dbReference type="EMBL" id="MVA97466.1"/>
    </source>
</evidence>
<gene>
    <name evidence="3" type="ORF">GN330_09420</name>
</gene>
<proteinExistence type="predicted"/>
<evidence type="ECO:0000313" key="4">
    <source>
        <dbReference type="Proteomes" id="UP000463224"/>
    </source>
</evidence>
<evidence type="ECO:0000256" key="1">
    <source>
        <dbReference type="SAM" id="MobiDB-lite"/>
    </source>
</evidence>
<accession>A0A844QBR7</accession>